<dbReference type="Pfam" id="PF00370">
    <property type="entry name" value="FGGY_N"/>
    <property type="match status" value="1"/>
</dbReference>
<dbReference type="AlphaFoldDB" id="A0A1Y2CYZ8"/>
<evidence type="ECO:0000256" key="3">
    <source>
        <dbReference type="ARBA" id="ARBA00022777"/>
    </source>
</evidence>
<keyword evidence="4" id="KW-0119">Carbohydrate metabolism</keyword>
<dbReference type="InterPro" id="IPR018484">
    <property type="entry name" value="FGGY_N"/>
</dbReference>
<dbReference type="OrthoDB" id="1728974at2759"/>
<evidence type="ECO:0000256" key="4">
    <source>
        <dbReference type="RuleBase" id="RU367058"/>
    </source>
</evidence>
<feature type="compositionally biased region" description="Low complexity" evidence="5">
    <location>
        <begin position="21"/>
        <end position="43"/>
    </location>
</feature>
<comment type="similarity">
    <text evidence="1 4">Belongs to the FGGY kinase family.</text>
</comment>
<feature type="region of interest" description="Disordered" evidence="5">
    <location>
        <begin position="1"/>
        <end position="51"/>
    </location>
</feature>
<keyword evidence="4" id="KW-0067">ATP-binding</keyword>
<feature type="region of interest" description="Disordered" evidence="5">
    <location>
        <begin position="499"/>
        <end position="524"/>
    </location>
</feature>
<comment type="catalytic activity">
    <reaction evidence="4">
        <text>D-xylulose + ATP = D-xylulose 5-phosphate + ADP + H(+)</text>
        <dbReference type="Rhea" id="RHEA:10964"/>
        <dbReference type="ChEBI" id="CHEBI:15378"/>
        <dbReference type="ChEBI" id="CHEBI:17140"/>
        <dbReference type="ChEBI" id="CHEBI:30616"/>
        <dbReference type="ChEBI" id="CHEBI:57737"/>
        <dbReference type="ChEBI" id="CHEBI:456216"/>
        <dbReference type="EC" id="2.7.1.17"/>
    </reaction>
</comment>
<keyword evidence="4" id="KW-0859">Xylose metabolism</keyword>
<protein>
    <recommendedName>
        <fullName evidence="4">Xylulose kinase</fullName>
        <ecNumber evidence="4">2.7.1.17</ecNumber>
    </recommendedName>
</protein>
<dbReference type="CDD" id="cd07776">
    <property type="entry name" value="ASKHA_NBD_FGGY_SpXK-like"/>
    <property type="match status" value="1"/>
</dbReference>
<dbReference type="GO" id="GO:0042732">
    <property type="term" value="P:D-xylose metabolic process"/>
    <property type="evidence" value="ECO:0007669"/>
    <property type="project" value="UniProtKB-UniRule"/>
</dbReference>
<evidence type="ECO:0000256" key="2">
    <source>
        <dbReference type="ARBA" id="ARBA00022679"/>
    </source>
</evidence>
<dbReference type="PANTHER" id="PTHR10196">
    <property type="entry name" value="SUGAR KINASE"/>
    <property type="match status" value="1"/>
</dbReference>
<reference evidence="7 8" key="1">
    <citation type="submission" date="2016-07" db="EMBL/GenBank/DDBJ databases">
        <title>Pervasive Adenine N6-methylation of Active Genes in Fungi.</title>
        <authorList>
            <consortium name="DOE Joint Genome Institute"/>
            <person name="Mondo S.J."/>
            <person name="Dannebaum R.O."/>
            <person name="Kuo R.C."/>
            <person name="Labutti K."/>
            <person name="Haridas S."/>
            <person name="Kuo A."/>
            <person name="Salamov A."/>
            <person name="Ahrendt S.R."/>
            <person name="Lipzen A."/>
            <person name="Sullivan W."/>
            <person name="Andreopoulos W.B."/>
            <person name="Clum A."/>
            <person name="Lindquist E."/>
            <person name="Daum C."/>
            <person name="Ramamoorthy G.K."/>
            <person name="Gryganskyi A."/>
            <person name="Culley D."/>
            <person name="Magnuson J.K."/>
            <person name="James T.Y."/>
            <person name="O'Malley M.A."/>
            <person name="Stajich J.E."/>
            <person name="Spatafora J.W."/>
            <person name="Visel A."/>
            <person name="Grigoriev I.V."/>
        </authorList>
    </citation>
    <scope>NUCLEOTIDE SEQUENCE [LARGE SCALE GENOMIC DNA]</scope>
    <source>
        <strain evidence="7 8">62-1032</strain>
    </source>
</reference>
<organism evidence="7 8">
    <name type="scientific">Leucosporidium creatinivorum</name>
    <dbReference type="NCBI Taxonomy" id="106004"/>
    <lineage>
        <taxon>Eukaryota</taxon>
        <taxon>Fungi</taxon>
        <taxon>Dikarya</taxon>
        <taxon>Basidiomycota</taxon>
        <taxon>Pucciniomycotina</taxon>
        <taxon>Microbotryomycetes</taxon>
        <taxon>Leucosporidiales</taxon>
        <taxon>Leucosporidium</taxon>
    </lineage>
</organism>
<name>A0A1Y2CYZ8_9BASI</name>
<dbReference type="EMBL" id="MCGR01000106">
    <property type="protein sequence ID" value="ORY52177.1"/>
    <property type="molecule type" value="Genomic_DNA"/>
</dbReference>
<dbReference type="Proteomes" id="UP000193467">
    <property type="component" value="Unassembled WGS sequence"/>
</dbReference>
<gene>
    <name evidence="7" type="ORF">BCR35DRAFT_310638</name>
</gene>
<evidence type="ECO:0000313" key="8">
    <source>
        <dbReference type="Proteomes" id="UP000193467"/>
    </source>
</evidence>
<dbReference type="InParanoid" id="A0A1Y2CYZ8"/>
<dbReference type="Gene3D" id="3.30.420.40">
    <property type="match status" value="2"/>
</dbReference>
<dbReference type="GO" id="GO:0005829">
    <property type="term" value="C:cytosol"/>
    <property type="evidence" value="ECO:0007669"/>
    <property type="project" value="TreeGrafter"/>
</dbReference>
<feature type="domain" description="Carbohydrate kinase FGGY N-terminal" evidence="6">
    <location>
        <begin position="196"/>
        <end position="349"/>
    </location>
</feature>
<dbReference type="PANTHER" id="PTHR10196:SF57">
    <property type="entry name" value="XYLULOSE KINASE"/>
    <property type="match status" value="1"/>
</dbReference>
<dbReference type="STRING" id="106004.A0A1Y2CYZ8"/>
<evidence type="ECO:0000313" key="7">
    <source>
        <dbReference type="EMBL" id="ORY52177.1"/>
    </source>
</evidence>
<comment type="function">
    <text evidence="4">Highly specific D-xylulose kinase which participates in the catabolism of xylose. Xylose is a major component of hemicelluloses such as xylan. Most fungi utilize D-xylose via three enzymatic reactions, xylose reductase (XR), xylitol dehydrogenase (XDH), and xylulokinase, to form xylulose 5-phosphate, which enters pentose phosphate pathway.</text>
</comment>
<keyword evidence="2 4" id="KW-0808">Transferase</keyword>
<dbReference type="GO" id="GO:0005524">
    <property type="term" value="F:ATP binding"/>
    <property type="evidence" value="ECO:0007669"/>
    <property type="project" value="UniProtKB-UniRule"/>
</dbReference>
<evidence type="ECO:0000259" key="6">
    <source>
        <dbReference type="Pfam" id="PF00370"/>
    </source>
</evidence>
<comment type="caution">
    <text evidence="7">The sequence shown here is derived from an EMBL/GenBank/DDBJ whole genome shotgun (WGS) entry which is preliminary data.</text>
</comment>
<dbReference type="GO" id="GO:0005997">
    <property type="term" value="P:xylulose metabolic process"/>
    <property type="evidence" value="ECO:0007669"/>
    <property type="project" value="TreeGrafter"/>
</dbReference>
<accession>A0A1Y2CYZ8</accession>
<feature type="compositionally biased region" description="Polar residues" evidence="5">
    <location>
        <begin position="511"/>
        <end position="524"/>
    </location>
</feature>
<evidence type="ECO:0000256" key="1">
    <source>
        <dbReference type="ARBA" id="ARBA00009156"/>
    </source>
</evidence>
<sequence length="660" mass="71337">MAPSEEDSLHVVDHSNPPPASSHGGSSGSSRPRVPSPVLHPSRPTLPGRQSSFYSLIGQDEREDATPPLFVGFDLSATGLKLSVLSEQLLLVKEEEVIFDQDLSQYGTRGGTVEAGEEGEKLAPVLMWIAALDELLEKLSVDDFPFERVRAISGAGQQHSPVFWAHGADDILKDLDPSFDLRSQLKSAFSSPTSPTWQDSTATPEALALEDLVGGPGKLSYLTGGRGTSRSTASQILKLRHTDPTVLPATSRISLVSSFLCSILTGKLQGIDESDAAGTRLFNVEGRKWDERLCKEAGGEDIDLRGLMGEVELDGGRSLGTVSEWFMGRYGFDRDCIVCPFTGDGAAAFLSFAMKPNDVTIQTGDSDNVLIAMDEYRSHEDVQVFAHPAQSLDEPRAYYALLSLKNGFNARAWVCKNYSSSSWSTFSEQISSFSSPFTTSTPTGFYYIQPELHPYGAVGVHRFEANEPVDDFSVGAWNARALIESQALAVKSVARTLLSPRPASPPADSPNTTPTSAPVDTSSASLPPAIRRAYIHGVEAANTSLVALLSNVLSAPVIAPPALTRRSVSQQLSLSSIDSHSASIGSAMKAYWSWKRCQGSKASFIETINRMQGSTEEVFALLLAEPKEAEVKWYEERLEGWDKLKKVVVERCKEGAAAAL</sequence>
<keyword evidence="8" id="KW-1185">Reference proteome</keyword>
<evidence type="ECO:0000256" key="5">
    <source>
        <dbReference type="SAM" id="MobiDB-lite"/>
    </source>
</evidence>
<proteinExistence type="inferred from homology"/>
<keyword evidence="4" id="KW-0547">Nucleotide-binding</keyword>
<dbReference type="GO" id="GO:0004856">
    <property type="term" value="F:D-xylulokinase activity"/>
    <property type="evidence" value="ECO:0007669"/>
    <property type="project" value="UniProtKB-UniRule"/>
</dbReference>
<dbReference type="EC" id="2.7.1.17" evidence="4"/>
<dbReference type="SUPFAM" id="SSF53067">
    <property type="entry name" value="Actin-like ATPase domain"/>
    <property type="match status" value="1"/>
</dbReference>
<keyword evidence="3 4" id="KW-0418">Kinase</keyword>
<dbReference type="InterPro" id="IPR043129">
    <property type="entry name" value="ATPase_NBD"/>
</dbReference>
<dbReference type="InterPro" id="IPR042024">
    <property type="entry name" value="D-XK_euk"/>
</dbReference>